<sequence length="98" mass="10447">MKMVDSIKAAALVAYIEHGGSADIMEHLTHGDGRNVPPNAIGKMIEAALRALEVPTMEMLNAATDATGAGSDMSWSNRSPQTMFEQAWSAMIAAAREE</sequence>
<name>A0ABW3NYU2_9SPHN</name>
<evidence type="ECO:0000313" key="1">
    <source>
        <dbReference type="EMBL" id="MFD1104188.1"/>
    </source>
</evidence>
<accession>A0ABW3NYU2</accession>
<evidence type="ECO:0000313" key="2">
    <source>
        <dbReference type="Proteomes" id="UP001597203"/>
    </source>
</evidence>
<keyword evidence="2" id="KW-1185">Reference proteome</keyword>
<gene>
    <name evidence="1" type="ORF">ACFQ24_04705</name>
</gene>
<reference evidence="2" key="1">
    <citation type="journal article" date="2019" name="Int. J. Syst. Evol. Microbiol.">
        <title>The Global Catalogue of Microorganisms (GCM) 10K type strain sequencing project: providing services to taxonomists for standard genome sequencing and annotation.</title>
        <authorList>
            <consortium name="The Broad Institute Genomics Platform"/>
            <consortium name="The Broad Institute Genome Sequencing Center for Infectious Disease"/>
            <person name="Wu L."/>
            <person name="Ma J."/>
        </authorList>
    </citation>
    <scope>NUCLEOTIDE SEQUENCE [LARGE SCALE GENOMIC DNA]</scope>
    <source>
        <strain evidence="2">CCUG 54329</strain>
    </source>
</reference>
<dbReference type="EMBL" id="JBHTLS010000079">
    <property type="protein sequence ID" value="MFD1104188.1"/>
    <property type="molecule type" value="Genomic_DNA"/>
</dbReference>
<dbReference type="RefSeq" id="WP_380909350.1">
    <property type="nucleotide sequence ID" value="NZ_JBHTLS010000079.1"/>
</dbReference>
<protein>
    <submittedName>
        <fullName evidence="1">Uncharacterized protein</fullName>
    </submittedName>
</protein>
<proteinExistence type="predicted"/>
<dbReference type="Proteomes" id="UP001597203">
    <property type="component" value="Unassembled WGS sequence"/>
</dbReference>
<organism evidence="1 2">
    <name type="scientific">Sphingobium olei</name>
    <dbReference type="NCBI Taxonomy" id="420955"/>
    <lineage>
        <taxon>Bacteria</taxon>
        <taxon>Pseudomonadati</taxon>
        <taxon>Pseudomonadota</taxon>
        <taxon>Alphaproteobacteria</taxon>
        <taxon>Sphingomonadales</taxon>
        <taxon>Sphingomonadaceae</taxon>
        <taxon>Sphingobium</taxon>
    </lineage>
</organism>
<comment type="caution">
    <text evidence="1">The sequence shown here is derived from an EMBL/GenBank/DDBJ whole genome shotgun (WGS) entry which is preliminary data.</text>
</comment>